<accession>A0AC35GNF5</accession>
<evidence type="ECO:0000313" key="2">
    <source>
        <dbReference type="WBParaSite" id="PS1159_v2.g6920.t1"/>
    </source>
</evidence>
<proteinExistence type="predicted"/>
<evidence type="ECO:0000313" key="1">
    <source>
        <dbReference type="Proteomes" id="UP000887580"/>
    </source>
</evidence>
<dbReference type="Proteomes" id="UP000887580">
    <property type="component" value="Unplaced"/>
</dbReference>
<dbReference type="WBParaSite" id="PS1159_v2.g6920.t1">
    <property type="protein sequence ID" value="PS1159_v2.g6920.t1"/>
    <property type="gene ID" value="PS1159_v2.g6920"/>
</dbReference>
<protein>
    <submittedName>
        <fullName evidence="2">Uncharacterized protein</fullName>
    </submittedName>
</protein>
<name>A0AC35GNF5_9BILA</name>
<reference evidence="2" key="1">
    <citation type="submission" date="2022-11" db="UniProtKB">
        <authorList>
            <consortium name="WormBaseParasite"/>
        </authorList>
    </citation>
    <scope>IDENTIFICATION</scope>
</reference>
<organism evidence="1 2">
    <name type="scientific">Panagrolaimus sp. PS1159</name>
    <dbReference type="NCBI Taxonomy" id="55785"/>
    <lineage>
        <taxon>Eukaryota</taxon>
        <taxon>Metazoa</taxon>
        <taxon>Ecdysozoa</taxon>
        <taxon>Nematoda</taxon>
        <taxon>Chromadorea</taxon>
        <taxon>Rhabditida</taxon>
        <taxon>Tylenchina</taxon>
        <taxon>Panagrolaimomorpha</taxon>
        <taxon>Panagrolaimoidea</taxon>
        <taxon>Panagrolaimidae</taxon>
        <taxon>Panagrolaimus</taxon>
    </lineage>
</organism>
<sequence>MQKCVFKQKLLFSFLYLYIFKSALATVCPSNTTISYYVEANKVVEGVLIEKFETQLLSECGERCRINSNCYGANFLLTTDESTVCLLMDTRKKGSDAETPTPDAIIYSLRPYCRAKSAEIDVCNGRIWTFEKYRRVKVIDSKFAFVEKRTFSLDQCLSECANRKNCEAVEFDQSLSLCRLLSVSLQSVHSIWKFFALSQKTDIYERNCQSRHLEFSKCTFLRLSHAGFTDVFDVRLDAVADKSTCERICISWNQGICRSYTYDKKSQRCYLSHTAPRLFGRRPMDNLNEDLAFGELDDCMHFSLNCKSDSLTLSGKSMKMFDGAFKSRKGTNVMCQTNVTSAYEFNTEMKYGECGVEKKYKPIPSFIGTILVKEGSTDMITIKDKMIQVKCRMHDETEPLATQHLSFQLEVGENNQTNNDNVL</sequence>